<accession>A0A9E2L003</accession>
<name>A0A9E2L003_9SPIR</name>
<evidence type="ECO:0000313" key="2">
    <source>
        <dbReference type="EMBL" id="MBU3849160.1"/>
    </source>
</evidence>
<reference evidence="2" key="2">
    <citation type="submission" date="2021-04" db="EMBL/GenBank/DDBJ databases">
        <authorList>
            <person name="Gilroy R."/>
        </authorList>
    </citation>
    <scope>NUCLEOTIDE SEQUENCE</scope>
    <source>
        <strain evidence="2">Gambia15-2214</strain>
    </source>
</reference>
<proteinExistence type="predicted"/>
<feature type="transmembrane region" description="Helical" evidence="1">
    <location>
        <begin position="34"/>
        <end position="55"/>
    </location>
</feature>
<sequence length="465" mass="50917">MTFSYIIHIGILSGALLIGALLRSKVKFIQHFLIPSSIIGGFFLLVTYNFITPHFGLSSDFLGELVFHLLNISFIAMMLRHPEKKEKSRAVSDNIIAILLQYGFQVAFGLILTLVLIYTVYPDLFPAFGLALPLGFELGPGQAYSISLPWESMGFEGATSVGLALAAIGFLVGSIGGVILINIGVAHGWVDAETAAKLRSRGVRTGFLSKDEMRESSKFTTDSESIDSFTYHIALVMVTYILSSLVLLIVEKLLSFIGPLGVELANSLWGVNFIFSTFVAAGVRQLMIALHIHHTVDDGTLNRINGLSVDLTVAASLGSISLVAIASYTVPIILLTLVGIIITCVILPFYASRLYDDHKFYRMLLLFGTATGTLPTGLSLLRVVDPDFKTPVAQDYVYAAGPVFFLVLPIIVCANLPAYSYVQNNPLLFYALLGLSLLYTFVCIVLYIIRGKEKAFGKMRHLFYR</sequence>
<feature type="transmembrane region" description="Helical" evidence="1">
    <location>
        <begin position="61"/>
        <end position="79"/>
    </location>
</feature>
<dbReference type="Pfam" id="PF03616">
    <property type="entry name" value="Glt_symporter"/>
    <property type="match status" value="1"/>
</dbReference>
<keyword evidence="1" id="KW-1133">Transmembrane helix</keyword>
<evidence type="ECO:0000256" key="1">
    <source>
        <dbReference type="SAM" id="Phobius"/>
    </source>
</evidence>
<dbReference type="PANTHER" id="PTHR36178:SF1">
    <property type="entry name" value="SODIUM_GLUTAMATE SYMPORTER"/>
    <property type="match status" value="1"/>
</dbReference>
<organism evidence="2 3">
    <name type="scientific">Candidatus Treponema excrementipullorum</name>
    <dbReference type="NCBI Taxonomy" id="2838768"/>
    <lineage>
        <taxon>Bacteria</taxon>
        <taxon>Pseudomonadati</taxon>
        <taxon>Spirochaetota</taxon>
        <taxon>Spirochaetia</taxon>
        <taxon>Spirochaetales</taxon>
        <taxon>Treponemataceae</taxon>
        <taxon>Treponema</taxon>
    </lineage>
</organism>
<feature type="transmembrane region" description="Helical" evidence="1">
    <location>
        <begin position="229"/>
        <end position="250"/>
    </location>
</feature>
<feature type="transmembrane region" description="Helical" evidence="1">
    <location>
        <begin position="363"/>
        <end position="384"/>
    </location>
</feature>
<dbReference type="Proteomes" id="UP000823914">
    <property type="component" value="Unassembled WGS sequence"/>
</dbReference>
<keyword evidence="1" id="KW-0812">Transmembrane</keyword>
<dbReference type="GO" id="GO:0015813">
    <property type="term" value="P:L-glutamate transmembrane transport"/>
    <property type="evidence" value="ECO:0007669"/>
    <property type="project" value="InterPro"/>
</dbReference>
<dbReference type="AlphaFoldDB" id="A0A9E2L003"/>
<dbReference type="EMBL" id="JAHLFV010000026">
    <property type="protein sequence ID" value="MBU3849160.1"/>
    <property type="molecule type" value="Genomic_DNA"/>
</dbReference>
<feature type="transmembrane region" description="Helical" evidence="1">
    <location>
        <begin position="427"/>
        <end position="449"/>
    </location>
</feature>
<feature type="transmembrane region" description="Helical" evidence="1">
    <location>
        <begin position="304"/>
        <end position="325"/>
    </location>
</feature>
<feature type="transmembrane region" description="Helical" evidence="1">
    <location>
        <begin position="332"/>
        <end position="351"/>
    </location>
</feature>
<protein>
    <submittedName>
        <fullName evidence="2">Sodium:glutamate symporter</fullName>
    </submittedName>
</protein>
<keyword evidence="1" id="KW-0472">Membrane</keyword>
<gene>
    <name evidence="2" type="ORF">IAA16_01180</name>
</gene>
<comment type="caution">
    <text evidence="2">The sequence shown here is derived from an EMBL/GenBank/DDBJ whole genome shotgun (WGS) entry which is preliminary data.</text>
</comment>
<feature type="transmembrane region" description="Helical" evidence="1">
    <location>
        <begin position="396"/>
        <end position="421"/>
    </location>
</feature>
<feature type="transmembrane region" description="Helical" evidence="1">
    <location>
        <begin position="99"/>
        <end position="121"/>
    </location>
</feature>
<dbReference type="GO" id="GO:0015501">
    <property type="term" value="F:glutamate:sodium symporter activity"/>
    <property type="evidence" value="ECO:0007669"/>
    <property type="project" value="InterPro"/>
</dbReference>
<feature type="transmembrane region" description="Helical" evidence="1">
    <location>
        <begin position="6"/>
        <end position="22"/>
    </location>
</feature>
<dbReference type="GO" id="GO:0016020">
    <property type="term" value="C:membrane"/>
    <property type="evidence" value="ECO:0007669"/>
    <property type="project" value="InterPro"/>
</dbReference>
<feature type="transmembrane region" description="Helical" evidence="1">
    <location>
        <begin position="158"/>
        <end position="181"/>
    </location>
</feature>
<feature type="transmembrane region" description="Helical" evidence="1">
    <location>
        <begin position="271"/>
        <end position="292"/>
    </location>
</feature>
<dbReference type="PANTHER" id="PTHR36178">
    <property type="entry name" value="SLR0625 PROTEIN"/>
    <property type="match status" value="1"/>
</dbReference>
<evidence type="ECO:0000313" key="3">
    <source>
        <dbReference type="Proteomes" id="UP000823914"/>
    </source>
</evidence>
<dbReference type="InterPro" id="IPR004445">
    <property type="entry name" value="GltS"/>
</dbReference>
<reference evidence="2" key="1">
    <citation type="journal article" date="2021" name="PeerJ">
        <title>Extensive microbial diversity within the chicken gut microbiome revealed by metagenomics and culture.</title>
        <authorList>
            <person name="Gilroy R."/>
            <person name="Ravi A."/>
            <person name="Getino M."/>
            <person name="Pursley I."/>
            <person name="Horton D.L."/>
            <person name="Alikhan N.F."/>
            <person name="Baker D."/>
            <person name="Gharbi K."/>
            <person name="Hall N."/>
            <person name="Watson M."/>
            <person name="Adriaenssens E.M."/>
            <person name="Foster-Nyarko E."/>
            <person name="Jarju S."/>
            <person name="Secka A."/>
            <person name="Antonio M."/>
            <person name="Oren A."/>
            <person name="Chaudhuri R.R."/>
            <person name="La Ragione R."/>
            <person name="Hildebrand F."/>
            <person name="Pallen M.J."/>
        </authorList>
    </citation>
    <scope>NUCLEOTIDE SEQUENCE</scope>
    <source>
        <strain evidence="2">Gambia15-2214</strain>
    </source>
</reference>